<dbReference type="GO" id="GO:0006015">
    <property type="term" value="P:5-phosphoribose 1-diphosphate biosynthetic process"/>
    <property type="evidence" value="ECO:0007669"/>
    <property type="project" value="TreeGrafter"/>
</dbReference>
<dbReference type="InterPro" id="IPR000836">
    <property type="entry name" value="PRTase_dom"/>
</dbReference>
<keyword evidence="5" id="KW-0418">Kinase</keyword>
<dbReference type="Pfam" id="PF13793">
    <property type="entry name" value="Pribosyltran_N"/>
    <property type="match status" value="1"/>
</dbReference>
<organism evidence="11 12">
    <name type="scientific">Candidatus Onthenecus intestinigallinarum</name>
    <dbReference type="NCBI Taxonomy" id="2840875"/>
    <lineage>
        <taxon>Bacteria</taxon>
        <taxon>Bacillati</taxon>
        <taxon>Bacillota</taxon>
        <taxon>Clostridia</taxon>
        <taxon>Eubacteriales</taxon>
        <taxon>Candidatus Onthenecus</taxon>
    </lineage>
</organism>
<evidence type="ECO:0000256" key="1">
    <source>
        <dbReference type="ARBA" id="ARBA00013247"/>
    </source>
</evidence>
<protein>
    <recommendedName>
        <fullName evidence="1">ribose-phosphate diphosphokinase</fullName>
        <ecNumber evidence="1">2.7.6.1</ecNumber>
    </recommendedName>
</protein>
<keyword evidence="3 8" id="KW-0545">Nucleotide biosynthesis</keyword>
<dbReference type="CDD" id="cd06223">
    <property type="entry name" value="PRTases_typeI"/>
    <property type="match status" value="1"/>
</dbReference>
<accession>A0A9D0Z928</accession>
<dbReference type="NCBIfam" id="TIGR01251">
    <property type="entry name" value="ribP_PPkin"/>
    <property type="match status" value="1"/>
</dbReference>
<dbReference type="InterPro" id="IPR029099">
    <property type="entry name" value="Pribosyltran_N"/>
</dbReference>
<dbReference type="AlphaFoldDB" id="A0A9D0Z928"/>
<evidence type="ECO:0000313" key="11">
    <source>
        <dbReference type="EMBL" id="HIQ71228.1"/>
    </source>
</evidence>
<comment type="caution">
    <text evidence="11">The sequence shown here is derived from an EMBL/GenBank/DDBJ whole genome shotgun (WGS) entry which is preliminary data.</text>
</comment>
<evidence type="ECO:0000256" key="8">
    <source>
        <dbReference type="RuleBase" id="RU004324"/>
    </source>
</evidence>
<evidence type="ECO:0000259" key="9">
    <source>
        <dbReference type="Pfam" id="PF00156"/>
    </source>
</evidence>
<reference evidence="11" key="1">
    <citation type="submission" date="2020-10" db="EMBL/GenBank/DDBJ databases">
        <authorList>
            <person name="Gilroy R."/>
        </authorList>
    </citation>
    <scope>NUCLEOTIDE SEQUENCE</scope>
    <source>
        <strain evidence="11">ChiSxjej2B14-6234</strain>
    </source>
</reference>
<evidence type="ECO:0000256" key="4">
    <source>
        <dbReference type="ARBA" id="ARBA00022741"/>
    </source>
</evidence>
<dbReference type="GO" id="GO:0006164">
    <property type="term" value="P:purine nucleotide biosynthetic process"/>
    <property type="evidence" value="ECO:0007669"/>
    <property type="project" value="TreeGrafter"/>
</dbReference>
<sequence>MTESLRDVATERFPTRPIAPLGIIAMRGTEHMGAVVNDYLMRWQHADDESEWLHSFPGYEDNGFLIDAHCPRFGTGEGKGMLRSSVRGYDLYILLDMGAYNCTYKMYGREVPMTPDEHYADLKRIIAAAGGKAKRITVIMPMLYEARQHRRVSRESMDCALMLQELTRMGVENIITFDAHDPRVQNAIPLSGFENFMPTYQMLKALLRSEKDLQLDKDHMIVISPDEGAIQRNIYYASALGLNLGMFYKRRDYTRVVDGRNPIIAHEYLGESVEGKDVFVADDIISSGESVLDLARELKARKARRIYAAGTFALFTNGLDAFHKAYADGIITKIIATNLTYRTPELLAAPWFAEADMSKYIAYIIATLNHDRTLSGLLNPWNRIKALLERYRNEQAQSGIRLV</sequence>
<reference evidence="11" key="2">
    <citation type="journal article" date="2021" name="PeerJ">
        <title>Extensive microbial diversity within the chicken gut microbiome revealed by metagenomics and culture.</title>
        <authorList>
            <person name="Gilroy R."/>
            <person name="Ravi A."/>
            <person name="Getino M."/>
            <person name="Pursley I."/>
            <person name="Horton D.L."/>
            <person name="Alikhan N.F."/>
            <person name="Baker D."/>
            <person name="Gharbi K."/>
            <person name="Hall N."/>
            <person name="Watson M."/>
            <person name="Adriaenssens E.M."/>
            <person name="Foster-Nyarko E."/>
            <person name="Jarju S."/>
            <person name="Secka A."/>
            <person name="Antonio M."/>
            <person name="Oren A."/>
            <person name="Chaudhuri R.R."/>
            <person name="La Ragione R."/>
            <person name="Hildebrand F."/>
            <person name="Pallen M.J."/>
        </authorList>
    </citation>
    <scope>NUCLEOTIDE SEQUENCE</scope>
    <source>
        <strain evidence="11">ChiSxjej2B14-6234</strain>
    </source>
</reference>
<dbReference type="GO" id="GO:0000287">
    <property type="term" value="F:magnesium ion binding"/>
    <property type="evidence" value="ECO:0007669"/>
    <property type="project" value="InterPro"/>
</dbReference>
<feature type="domain" description="Ribose-phosphate pyrophosphokinase N-terminal" evidence="10">
    <location>
        <begin position="65"/>
        <end position="170"/>
    </location>
</feature>
<dbReference type="GO" id="GO:0004749">
    <property type="term" value="F:ribose phosphate diphosphokinase activity"/>
    <property type="evidence" value="ECO:0007669"/>
    <property type="project" value="UniProtKB-EC"/>
</dbReference>
<gene>
    <name evidence="11" type="ORF">IAB73_03335</name>
</gene>
<proteinExistence type="inferred from homology"/>
<dbReference type="GO" id="GO:0016301">
    <property type="term" value="F:kinase activity"/>
    <property type="evidence" value="ECO:0007669"/>
    <property type="project" value="UniProtKB-KW"/>
</dbReference>
<evidence type="ECO:0000256" key="7">
    <source>
        <dbReference type="ARBA" id="ARBA00049535"/>
    </source>
</evidence>
<keyword evidence="6" id="KW-0067">ATP-binding</keyword>
<dbReference type="GO" id="GO:0002189">
    <property type="term" value="C:ribose phosphate diphosphokinase complex"/>
    <property type="evidence" value="ECO:0007669"/>
    <property type="project" value="TreeGrafter"/>
</dbReference>
<evidence type="ECO:0000256" key="3">
    <source>
        <dbReference type="ARBA" id="ARBA00022727"/>
    </source>
</evidence>
<dbReference type="SUPFAM" id="SSF53271">
    <property type="entry name" value="PRTase-like"/>
    <property type="match status" value="2"/>
</dbReference>
<dbReference type="Pfam" id="PF00156">
    <property type="entry name" value="Pribosyltran"/>
    <property type="match status" value="1"/>
</dbReference>
<keyword evidence="4" id="KW-0547">Nucleotide-binding</keyword>
<dbReference type="InterPro" id="IPR005946">
    <property type="entry name" value="Rib-P_diPkinase"/>
</dbReference>
<evidence type="ECO:0000256" key="2">
    <source>
        <dbReference type="ARBA" id="ARBA00022679"/>
    </source>
</evidence>
<dbReference type="EC" id="2.7.6.1" evidence="1"/>
<dbReference type="PANTHER" id="PTHR10210">
    <property type="entry name" value="RIBOSE-PHOSPHATE DIPHOSPHOKINASE FAMILY MEMBER"/>
    <property type="match status" value="1"/>
</dbReference>
<dbReference type="PANTHER" id="PTHR10210:SF32">
    <property type="entry name" value="RIBOSE-PHOSPHATE PYROPHOSPHOKINASE 2"/>
    <property type="match status" value="1"/>
</dbReference>
<dbReference type="GO" id="GO:0005524">
    <property type="term" value="F:ATP binding"/>
    <property type="evidence" value="ECO:0007669"/>
    <property type="project" value="UniProtKB-KW"/>
</dbReference>
<evidence type="ECO:0000259" key="10">
    <source>
        <dbReference type="Pfam" id="PF13793"/>
    </source>
</evidence>
<evidence type="ECO:0000256" key="5">
    <source>
        <dbReference type="ARBA" id="ARBA00022777"/>
    </source>
</evidence>
<dbReference type="GO" id="GO:0005737">
    <property type="term" value="C:cytoplasm"/>
    <property type="evidence" value="ECO:0007669"/>
    <property type="project" value="TreeGrafter"/>
</dbReference>
<name>A0A9D0Z928_9FIRM</name>
<evidence type="ECO:0000313" key="12">
    <source>
        <dbReference type="Proteomes" id="UP000886887"/>
    </source>
</evidence>
<comment type="catalytic activity">
    <reaction evidence="7">
        <text>D-ribose 5-phosphate + ATP = 5-phospho-alpha-D-ribose 1-diphosphate + AMP + H(+)</text>
        <dbReference type="Rhea" id="RHEA:15609"/>
        <dbReference type="ChEBI" id="CHEBI:15378"/>
        <dbReference type="ChEBI" id="CHEBI:30616"/>
        <dbReference type="ChEBI" id="CHEBI:58017"/>
        <dbReference type="ChEBI" id="CHEBI:78346"/>
        <dbReference type="ChEBI" id="CHEBI:456215"/>
        <dbReference type="EC" id="2.7.6.1"/>
    </reaction>
</comment>
<comment type="similarity">
    <text evidence="8">Belongs to the ribose-phosphate pyrophosphokinase family.</text>
</comment>
<keyword evidence="2" id="KW-0808">Transferase</keyword>
<dbReference type="EMBL" id="DVFJ01000009">
    <property type="protein sequence ID" value="HIQ71228.1"/>
    <property type="molecule type" value="Genomic_DNA"/>
</dbReference>
<dbReference type="InterPro" id="IPR029057">
    <property type="entry name" value="PRTase-like"/>
</dbReference>
<dbReference type="NCBIfam" id="NF005299">
    <property type="entry name" value="PRK06827.1"/>
    <property type="match status" value="1"/>
</dbReference>
<feature type="domain" description="Phosphoribosyltransferase" evidence="9">
    <location>
        <begin position="215"/>
        <end position="309"/>
    </location>
</feature>
<dbReference type="Gene3D" id="3.40.50.2020">
    <property type="match status" value="2"/>
</dbReference>
<dbReference type="Proteomes" id="UP000886887">
    <property type="component" value="Unassembled WGS sequence"/>
</dbReference>
<evidence type="ECO:0000256" key="6">
    <source>
        <dbReference type="ARBA" id="ARBA00022840"/>
    </source>
</evidence>